<evidence type="ECO:0000313" key="3">
    <source>
        <dbReference type="EMBL" id="CAG6606090.1"/>
    </source>
</evidence>
<evidence type="ECO:0000256" key="1">
    <source>
        <dbReference type="SAM" id="MobiDB-lite"/>
    </source>
</evidence>
<dbReference type="Pfam" id="PF00646">
    <property type="entry name" value="F-box"/>
    <property type="match status" value="1"/>
</dbReference>
<feature type="region of interest" description="Disordered" evidence="1">
    <location>
        <begin position="1"/>
        <end position="33"/>
    </location>
</feature>
<dbReference type="GO" id="GO:0005634">
    <property type="term" value="C:nucleus"/>
    <property type="evidence" value="ECO:0007669"/>
    <property type="project" value="TreeGrafter"/>
</dbReference>
<dbReference type="GO" id="GO:0003713">
    <property type="term" value="F:transcription coactivator activity"/>
    <property type="evidence" value="ECO:0007669"/>
    <property type="project" value="TreeGrafter"/>
</dbReference>
<accession>A0A8D8LAV8</accession>
<dbReference type="SMART" id="SM00256">
    <property type="entry name" value="FBOX"/>
    <property type="match status" value="1"/>
</dbReference>
<dbReference type="PANTHER" id="PTHR13252">
    <property type="entry name" value="F-BOX ONLY PROTEIN 28"/>
    <property type="match status" value="1"/>
</dbReference>
<feature type="domain" description="F-box" evidence="2">
    <location>
        <begin position="115"/>
        <end position="163"/>
    </location>
</feature>
<feature type="compositionally biased region" description="Low complexity" evidence="1">
    <location>
        <begin position="8"/>
        <end position="27"/>
    </location>
</feature>
<organism evidence="3">
    <name type="scientific">Cacopsylla melanoneura</name>
    <dbReference type="NCBI Taxonomy" id="428564"/>
    <lineage>
        <taxon>Eukaryota</taxon>
        <taxon>Metazoa</taxon>
        <taxon>Ecdysozoa</taxon>
        <taxon>Arthropoda</taxon>
        <taxon>Hexapoda</taxon>
        <taxon>Insecta</taxon>
        <taxon>Pterygota</taxon>
        <taxon>Neoptera</taxon>
        <taxon>Paraneoptera</taxon>
        <taxon>Hemiptera</taxon>
        <taxon>Sternorrhyncha</taxon>
        <taxon>Psylloidea</taxon>
        <taxon>Psyllidae</taxon>
        <taxon>Psyllinae</taxon>
        <taxon>Cacopsylla</taxon>
    </lineage>
</organism>
<evidence type="ECO:0000259" key="2">
    <source>
        <dbReference type="PROSITE" id="PS50181"/>
    </source>
</evidence>
<dbReference type="EMBL" id="HBUF01001956">
    <property type="protein sequence ID" value="CAG6606093.1"/>
    <property type="molecule type" value="Transcribed_RNA"/>
</dbReference>
<dbReference type="PROSITE" id="PS50181">
    <property type="entry name" value="FBOX"/>
    <property type="match status" value="1"/>
</dbReference>
<feature type="compositionally biased region" description="Polar residues" evidence="1">
    <location>
        <begin position="596"/>
        <end position="609"/>
    </location>
</feature>
<dbReference type="EMBL" id="HBUF01001955">
    <property type="protein sequence ID" value="CAG6606090.1"/>
    <property type="molecule type" value="Transcribed_RNA"/>
</dbReference>
<dbReference type="PANTHER" id="PTHR13252:SF1">
    <property type="entry name" value="DAMPENED, ISOFORM A"/>
    <property type="match status" value="1"/>
</dbReference>
<sequence length="672" mass="71676">MVSTRLQSGCASGPAGSSSANSPPHASCTEFPAPPTGFAGNSATSVIVSTGSLFGSGGTLPAKSTEIAKSLPPNQLSKSLSPNATNQVATLSGAVASMSSAKAVVTSGLTLGSAPIHLMQFPTELLEKILLYLDFKTISSLRLVNRRMNIVCGSVLSTTFNRLQSTMLARFQAIKAKMPRRESARRQHPLACESDIVEMLHMRLALLQMSFGKHIERQHCCFFAGEILDEIYRIILYIKTTPRLARPYKVTDELFDLSTMAMEYFKEKIEPTLPEITYFGSDFIDIAPFPSSKNDSIACGSESGGCGFESTLELSPRSPPQSNMVLRKRIHKIKQGMKRYSSQLTLMKRELKLCKVKLVDQNKTVVDYATRLDEYDKKNEETSRKFSSVLQELNKCKTELQFFRSKLPFNLNPDCSTCTGPLVANGAPQVAPDFNQVLSPQAMHIPPGGGSLDELLLAGPTLESADPGLQVAAVPLAGSASPRATEEESGPSGVQAEAPVSTGKKQGRSRQAQHSEPASTTQLAGGEGETEQAETAVKKPGPGRPRSHYRGGAQVTTHVSANSEDSSSGGSDHEFNTPTPTLTRKAHSRSVGNDPCASTSSQEPSTWSVRTKKRKLSSLSNAASNVLTSNANSGAGAVSASETKVLRGTSTATATVAAGSGLNGGVCKRSRR</sequence>
<feature type="region of interest" description="Disordered" evidence="1">
    <location>
        <begin position="478"/>
        <end position="615"/>
    </location>
</feature>
<dbReference type="InterPro" id="IPR001810">
    <property type="entry name" value="F-box_dom"/>
</dbReference>
<feature type="compositionally biased region" description="Polar residues" evidence="1">
    <location>
        <begin position="509"/>
        <end position="519"/>
    </location>
</feature>
<dbReference type="AlphaFoldDB" id="A0A8D8LAV8"/>
<dbReference type="InterPro" id="IPR039719">
    <property type="entry name" value="FBXO28"/>
</dbReference>
<dbReference type="CDD" id="cd22100">
    <property type="entry name" value="F-box_FBXO28"/>
    <property type="match status" value="1"/>
</dbReference>
<protein>
    <submittedName>
        <fullName evidence="3">F-box only protein 28</fullName>
    </submittedName>
</protein>
<dbReference type="SUPFAM" id="SSF81383">
    <property type="entry name" value="F-box domain"/>
    <property type="match status" value="1"/>
</dbReference>
<name>A0A8D8LAV8_9HEMI</name>
<dbReference type="InterPro" id="IPR036047">
    <property type="entry name" value="F-box-like_dom_sf"/>
</dbReference>
<reference evidence="3" key="1">
    <citation type="submission" date="2021-05" db="EMBL/GenBank/DDBJ databases">
        <authorList>
            <person name="Alioto T."/>
            <person name="Alioto T."/>
            <person name="Gomez Garrido J."/>
        </authorList>
    </citation>
    <scope>NUCLEOTIDE SEQUENCE</scope>
</reference>
<proteinExistence type="predicted"/>